<name>A0AAD3NWY2_9RHOB</name>
<proteinExistence type="predicted"/>
<reference evidence="2" key="2">
    <citation type="submission" date="2023-01" db="EMBL/GenBank/DDBJ databases">
        <authorList>
            <person name="Sun Q."/>
            <person name="Evtushenko L."/>
        </authorList>
    </citation>
    <scope>NUCLEOTIDE SEQUENCE</scope>
    <source>
        <strain evidence="2">VKM B-2222</strain>
    </source>
</reference>
<dbReference type="Proteomes" id="UP001143349">
    <property type="component" value="Unassembled WGS sequence"/>
</dbReference>
<dbReference type="InterPro" id="IPR035093">
    <property type="entry name" value="RelE/ParE_toxin_dom_sf"/>
</dbReference>
<dbReference type="AlphaFoldDB" id="A0AAD3NWY2"/>
<evidence type="ECO:0008006" key="4">
    <source>
        <dbReference type="Google" id="ProtNLM"/>
    </source>
</evidence>
<organism evidence="2 3">
    <name type="scientific">Paracoccus kondratievae</name>
    <dbReference type="NCBI Taxonomy" id="135740"/>
    <lineage>
        <taxon>Bacteria</taxon>
        <taxon>Pseudomonadati</taxon>
        <taxon>Pseudomonadota</taxon>
        <taxon>Alphaproteobacteria</taxon>
        <taxon>Rhodobacterales</taxon>
        <taxon>Paracoccaceae</taxon>
        <taxon>Paracoccus</taxon>
    </lineage>
</organism>
<gene>
    <name evidence="2" type="ORF">GCM10017635_09450</name>
</gene>
<dbReference type="InterPro" id="IPR007712">
    <property type="entry name" value="RelE/ParE_toxin"/>
</dbReference>
<dbReference type="RefSeq" id="WP_271179308.1">
    <property type="nucleotide sequence ID" value="NZ_BSFH01000017.1"/>
</dbReference>
<evidence type="ECO:0000256" key="1">
    <source>
        <dbReference type="ARBA" id="ARBA00022649"/>
    </source>
</evidence>
<evidence type="ECO:0000313" key="2">
    <source>
        <dbReference type="EMBL" id="GLK63475.1"/>
    </source>
</evidence>
<dbReference type="EMBL" id="BSFH01000017">
    <property type="protein sequence ID" value="GLK63475.1"/>
    <property type="molecule type" value="Genomic_DNA"/>
</dbReference>
<dbReference type="Pfam" id="PF05016">
    <property type="entry name" value="ParE_toxin"/>
    <property type="match status" value="1"/>
</dbReference>
<sequence>MKQIAYTKAARKTLSRMPANTSALIRSKIEAYAADPASQANNVKALKGREGIRLRVGDWRVIMDDQGNVLAVLEIGPRGGIYD</sequence>
<reference evidence="2" key="1">
    <citation type="journal article" date="2014" name="Int. J. Syst. Evol. Microbiol.">
        <title>Complete genome sequence of Corynebacterium casei LMG S-19264T (=DSM 44701T), isolated from a smear-ripened cheese.</title>
        <authorList>
            <consortium name="US DOE Joint Genome Institute (JGI-PGF)"/>
            <person name="Walter F."/>
            <person name="Albersmeier A."/>
            <person name="Kalinowski J."/>
            <person name="Ruckert C."/>
        </authorList>
    </citation>
    <scope>NUCLEOTIDE SEQUENCE</scope>
    <source>
        <strain evidence="2">VKM B-2222</strain>
    </source>
</reference>
<dbReference type="SUPFAM" id="SSF143011">
    <property type="entry name" value="RelE-like"/>
    <property type="match status" value="1"/>
</dbReference>
<comment type="caution">
    <text evidence="2">The sequence shown here is derived from an EMBL/GenBank/DDBJ whole genome shotgun (WGS) entry which is preliminary data.</text>
</comment>
<evidence type="ECO:0000313" key="3">
    <source>
        <dbReference type="Proteomes" id="UP001143349"/>
    </source>
</evidence>
<protein>
    <recommendedName>
        <fullName evidence="4">Type II toxin-antitoxin system RelE/ParE family toxin</fullName>
    </recommendedName>
</protein>
<keyword evidence="1" id="KW-1277">Toxin-antitoxin system</keyword>
<keyword evidence="3" id="KW-1185">Reference proteome</keyword>
<dbReference type="Gene3D" id="3.30.2310.20">
    <property type="entry name" value="RelE-like"/>
    <property type="match status" value="1"/>
</dbReference>
<accession>A0AAD3NWY2</accession>